<dbReference type="InterPro" id="IPR014883">
    <property type="entry name" value="VRR_NUC"/>
</dbReference>
<dbReference type="InterPro" id="IPR049132">
    <property type="entry name" value="FAN1-like_euk"/>
</dbReference>
<dbReference type="InterPro" id="IPR011856">
    <property type="entry name" value="tRNA_endonuc-like_dom_sf"/>
</dbReference>
<dbReference type="PANTHER" id="PTHR15749">
    <property type="entry name" value="FANCONI-ASSOCIATED NUCLEASE 1"/>
    <property type="match status" value="1"/>
</dbReference>
<organism evidence="10 11">
    <name type="scientific">Dictyocaulus viviparus</name>
    <name type="common">Bovine lungworm</name>
    <dbReference type="NCBI Taxonomy" id="29172"/>
    <lineage>
        <taxon>Eukaryota</taxon>
        <taxon>Metazoa</taxon>
        <taxon>Ecdysozoa</taxon>
        <taxon>Nematoda</taxon>
        <taxon>Chromadorea</taxon>
        <taxon>Rhabditida</taxon>
        <taxon>Rhabditina</taxon>
        <taxon>Rhabditomorpha</taxon>
        <taxon>Strongyloidea</taxon>
        <taxon>Metastrongylidae</taxon>
        <taxon>Dictyocaulus</taxon>
    </lineage>
</organism>
<evidence type="ECO:0000256" key="4">
    <source>
        <dbReference type="ARBA" id="ARBA00022723"/>
    </source>
</evidence>
<keyword evidence="6 8" id="KW-0460">Magnesium</keyword>
<dbReference type="GO" id="GO:0005634">
    <property type="term" value="C:nucleus"/>
    <property type="evidence" value="ECO:0007669"/>
    <property type="project" value="UniProtKB-SubCell"/>
</dbReference>
<keyword evidence="11" id="KW-1185">Reference proteome</keyword>
<gene>
    <name evidence="10" type="ORF">DICVIV_13797</name>
</gene>
<comment type="subcellular location">
    <subcellularLocation>
        <location evidence="8">Nucleus</location>
    </subcellularLocation>
</comment>
<evidence type="ECO:0000313" key="11">
    <source>
        <dbReference type="Proteomes" id="UP000053766"/>
    </source>
</evidence>
<dbReference type="GO" id="GO:0046872">
    <property type="term" value="F:metal ion binding"/>
    <property type="evidence" value="ECO:0007669"/>
    <property type="project" value="UniProtKB-KW"/>
</dbReference>
<sequence length="603" mass="69268">MGEDRMKFVQNHITADELVEKIDDLFTSFRTYVSCQKATSDQDNLEESRSVPYIVKSTLKIMRRVLLSVKMDGSRYDESFWLEDCSVFHRFLGISKNARELFMRMVLRKPFWMSLTKLKDRYSELSSSIDPALVELLDNDLIEGEKNLSCLQDALKIAPLPVLRTMAKKYQLDFTKGKVELISTLTSFAATQKSLFGQMGAVTKTMLKAFILLRMEQGAIKFPAPNPCQNIISIFGSKMELMAYMDAKELETEILGFLSSNKFPDAYECAVKARELLTGHCEERAAGLPVFLRRFTTFAVLMRCIIHGTGVLERQKKYAVAISWQRFLLKTPEFKPFCANSRGALWDRLALNLDAHMKEREEALQEIEEGMNDDAVAAKDKLMLQDRAMKISNRDFLERIIIREPVKKEIYGITLSKNLGDSRVNRFVLRDSNGEFVQCAVEEVVRKHYLENEGFNKGVHAEGSIWHTVLGLLFYDIIFDYDVKNVWFSELQITGDCFGRGVDGTDNDDMECAKSRGDDFLFCCPRLALLSILKRIVMDYRNCRSGFPDLTMWNTVTRTVAVIEVKGPNDRLSTKQRLWLDFFMSQDIRAEVCHVIAKNEREL</sequence>
<evidence type="ECO:0000256" key="5">
    <source>
        <dbReference type="ARBA" id="ARBA00022801"/>
    </source>
</evidence>
<dbReference type="Pfam" id="PF21170">
    <property type="entry name" value="FAN1_TPR"/>
    <property type="match status" value="1"/>
</dbReference>
<keyword evidence="8" id="KW-0539">Nucleus</keyword>
<protein>
    <recommendedName>
        <fullName evidence="8">Fanconi-associated nuclease</fullName>
        <ecNumber evidence="8">3.1.4.1</ecNumber>
    </recommendedName>
</protein>
<dbReference type="InterPro" id="IPR049126">
    <property type="entry name" value="FAN1-like_TPR"/>
</dbReference>
<dbReference type="Gene3D" id="3.40.1350.10">
    <property type="match status" value="1"/>
</dbReference>
<comment type="function">
    <text evidence="8">Nuclease required for the repair of DNA interstrand cross-links (ICL). Acts as a 5'-3' exonuclease that anchors at a cut end of DNA and cleaves DNA successively at every third nucleotide, allowing to excise an ICL from one strand through flanking incisions.</text>
</comment>
<proteinExistence type="inferred from homology"/>
<dbReference type="Pfam" id="PF08774">
    <property type="entry name" value="VRR_NUC"/>
    <property type="match status" value="1"/>
</dbReference>
<keyword evidence="8" id="KW-0234">DNA repair</keyword>
<dbReference type="Proteomes" id="UP000053766">
    <property type="component" value="Unassembled WGS sequence"/>
</dbReference>
<dbReference type="STRING" id="29172.A0A0D8X943"/>
<dbReference type="InterPro" id="IPR033315">
    <property type="entry name" value="Fan1-like"/>
</dbReference>
<comment type="cofactor">
    <cofactor evidence="8">
        <name>Mg(2+)</name>
        <dbReference type="ChEBI" id="CHEBI:18420"/>
    </cofactor>
    <cofactor evidence="8">
        <name>Mn(2+)</name>
        <dbReference type="ChEBI" id="CHEBI:29035"/>
    </cofactor>
</comment>
<keyword evidence="8" id="KW-0227">DNA damage</keyword>
<dbReference type="EMBL" id="KN717444">
    <property type="protein sequence ID" value="KJH40262.1"/>
    <property type="molecule type" value="Genomic_DNA"/>
</dbReference>
<evidence type="ECO:0000256" key="7">
    <source>
        <dbReference type="ARBA" id="ARBA00023211"/>
    </source>
</evidence>
<reference evidence="10 11" key="1">
    <citation type="submission" date="2013-11" db="EMBL/GenBank/DDBJ databases">
        <title>Draft genome of the bovine lungworm Dictyocaulus viviparus.</title>
        <authorList>
            <person name="Mitreva M."/>
        </authorList>
    </citation>
    <scope>NUCLEOTIDE SEQUENCE [LARGE SCALE GENOMIC DNA]</scope>
    <source>
        <strain evidence="10 11">HannoverDv2000</strain>
    </source>
</reference>
<evidence type="ECO:0000256" key="1">
    <source>
        <dbReference type="ARBA" id="ARBA00000983"/>
    </source>
</evidence>
<dbReference type="AlphaFoldDB" id="A0A0D8X943"/>
<dbReference type="CDD" id="cd22326">
    <property type="entry name" value="FAN1-like"/>
    <property type="match status" value="1"/>
</dbReference>
<keyword evidence="3 8" id="KW-0540">Nuclease</keyword>
<dbReference type="GO" id="GO:0070336">
    <property type="term" value="F:flap-structured DNA binding"/>
    <property type="evidence" value="ECO:0007669"/>
    <property type="project" value="TreeGrafter"/>
</dbReference>
<dbReference type="PANTHER" id="PTHR15749:SF4">
    <property type="entry name" value="FANCONI-ASSOCIATED NUCLEASE 1"/>
    <property type="match status" value="1"/>
</dbReference>
<dbReference type="GO" id="GO:0036297">
    <property type="term" value="P:interstrand cross-link repair"/>
    <property type="evidence" value="ECO:0007669"/>
    <property type="project" value="InterPro"/>
</dbReference>
<evidence type="ECO:0000256" key="6">
    <source>
        <dbReference type="ARBA" id="ARBA00022842"/>
    </source>
</evidence>
<comment type="catalytic activity">
    <reaction evidence="1 8">
        <text>Hydrolytically removes 5'-nucleotides successively from the 3'-hydroxy termini of 3'-hydroxy-terminated oligonucleotides.</text>
        <dbReference type="EC" id="3.1.4.1"/>
    </reaction>
</comment>
<evidence type="ECO:0000313" key="10">
    <source>
        <dbReference type="EMBL" id="KJH40262.1"/>
    </source>
</evidence>
<dbReference type="GO" id="GO:0008409">
    <property type="term" value="F:5'-3' exonuclease activity"/>
    <property type="evidence" value="ECO:0007669"/>
    <property type="project" value="TreeGrafter"/>
</dbReference>
<dbReference type="EC" id="3.1.4.1" evidence="8"/>
<name>A0A0D8X943_DICVI</name>
<accession>A0A0D8X943</accession>
<dbReference type="GO" id="GO:0004528">
    <property type="term" value="F:phosphodiesterase I activity"/>
    <property type="evidence" value="ECO:0007669"/>
    <property type="project" value="UniProtKB-EC"/>
</dbReference>
<evidence type="ECO:0000259" key="9">
    <source>
        <dbReference type="SMART" id="SM00990"/>
    </source>
</evidence>
<evidence type="ECO:0000256" key="8">
    <source>
        <dbReference type="RuleBase" id="RU365033"/>
    </source>
</evidence>
<dbReference type="SMART" id="SM00990">
    <property type="entry name" value="VRR_NUC"/>
    <property type="match status" value="1"/>
</dbReference>
<keyword evidence="5 8" id="KW-0378">Hydrolase</keyword>
<comment type="similarity">
    <text evidence="2 8">Belongs to the FAN1 family.</text>
</comment>
<dbReference type="OrthoDB" id="76364at2759"/>
<feature type="domain" description="VRR-NUC" evidence="9">
    <location>
        <begin position="505"/>
        <end position="597"/>
    </location>
</feature>
<evidence type="ECO:0000256" key="3">
    <source>
        <dbReference type="ARBA" id="ARBA00022722"/>
    </source>
</evidence>
<evidence type="ECO:0000256" key="2">
    <source>
        <dbReference type="ARBA" id="ARBA00005533"/>
    </source>
</evidence>
<keyword evidence="4 8" id="KW-0479">Metal-binding</keyword>
<reference evidence="11" key="2">
    <citation type="journal article" date="2016" name="Sci. Rep.">
        <title>Dictyocaulus viviparus genome, variome and transcriptome elucidate lungworm biology and support future intervention.</title>
        <authorList>
            <person name="McNulty S.N."/>
            <person name="Strube C."/>
            <person name="Rosa B.A."/>
            <person name="Martin J.C."/>
            <person name="Tyagi R."/>
            <person name="Choi Y.J."/>
            <person name="Wang Q."/>
            <person name="Hallsworth Pepin K."/>
            <person name="Zhang X."/>
            <person name="Ozersky P."/>
            <person name="Wilson R.K."/>
            <person name="Sternberg P.W."/>
            <person name="Gasser R.B."/>
            <person name="Mitreva M."/>
        </authorList>
    </citation>
    <scope>NUCLEOTIDE SEQUENCE [LARGE SCALE GENOMIC DNA]</scope>
    <source>
        <strain evidence="11">HannoverDv2000</strain>
    </source>
</reference>
<dbReference type="GO" id="GO:0017108">
    <property type="term" value="F:5'-flap endonuclease activity"/>
    <property type="evidence" value="ECO:0007669"/>
    <property type="project" value="TreeGrafter"/>
</dbReference>
<keyword evidence="7 8" id="KW-0464">Manganese</keyword>